<keyword evidence="5" id="KW-1185">Reference proteome</keyword>
<protein>
    <submittedName>
        <fullName evidence="4">N-acetyltransferase GCN5</fullName>
    </submittedName>
</protein>
<keyword evidence="1 4" id="KW-0808">Transferase</keyword>
<evidence type="ECO:0000256" key="1">
    <source>
        <dbReference type="ARBA" id="ARBA00022679"/>
    </source>
</evidence>
<dbReference type="PANTHER" id="PTHR43877">
    <property type="entry name" value="AMINOALKYLPHOSPHONATE N-ACETYLTRANSFERASE-RELATED-RELATED"/>
    <property type="match status" value="1"/>
</dbReference>
<feature type="domain" description="N-acetyltransferase" evidence="3">
    <location>
        <begin position="1"/>
        <end position="158"/>
    </location>
</feature>
<proteinExistence type="predicted"/>
<dbReference type="eggNOG" id="COG0456">
    <property type="taxonomic scope" value="Bacteria"/>
</dbReference>
<dbReference type="Proteomes" id="UP000006755">
    <property type="component" value="Unassembled WGS sequence"/>
</dbReference>
<accession>K2K2W9</accession>
<dbReference type="Pfam" id="PF00583">
    <property type="entry name" value="Acetyltransf_1"/>
    <property type="match status" value="1"/>
</dbReference>
<dbReference type="InterPro" id="IPR050832">
    <property type="entry name" value="Bact_Acetyltransf"/>
</dbReference>
<dbReference type="STRING" id="745411.B3C1_03200"/>
<comment type="caution">
    <text evidence="4">The sequence shown here is derived from an EMBL/GenBank/DDBJ whole genome shotgun (WGS) entry which is preliminary data.</text>
</comment>
<dbReference type="RefSeq" id="WP_008482868.1">
    <property type="nucleotide sequence ID" value="NZ_AMRI01000003.1"/>
</dbReference>
<evidence type="ECO:0000313" key="4">
    <source>
        <dbReference type="EMBL" id="EKE77179.1"/>
    </source>
</evidence>
<evidence type="ECO:0000313" key="5">
    <source>
        <dbReference type="Proteomes" id="UP000006755"/>
    </source>
</evidence>
<dbReference type="PROSITE" id="PS51186">
    <property type="entry name" value="GNAT"/>
    <property type="match status" value="1"/>
</dbReference>
<dbReference type="InterPro" id="IPR000182">
    <property type="entry name" value="GNAT_dom"/>
</dbReference>
<keyword evidence="2" id="KW-0012">Acyltransferase</keyword>
<name>K2K2W9_9GAMM</name>
<dbReference type="GO" id="GO:0016747">
    <property type="term" value="F:acyltransferase activity, transferring groups other than amino-acyl groups"/>
    <property type="evidence" value="ECO:0007669"/>
    <property type="project" value="InterPro"/>
</dbReference>
<dbReference type="InterPro" id="IPR016181">
    <property type="entry name" value="Acyl_CoA_acyltransferase"/>
</dbReference>
<dbReference type="EMBL" id="AMRI01000003">
    <property type="protein sequence ID" value="EKE77179.1"/>
    <property type="molecule type" value="Genomic_DNA"/>
</dbReference>
<sequence length="158" mass="16924">MSIRAISEDDWPALMAVQAACYHAVTPEPLAVLQSKWQSSPQTCLAWAGADNQLLGYVLAYPWDGQALPELSKVSTPAGGQELYLHDLALAPAARGQGAARALAGQLLQLAKRQGFRRVTLVSIQGSERFWESCGFDATKQPAPASYGGQALVMVQNL</sequence>
<dbReference type="SUPFAM" id="SSF55729">
    <property type="entry name" value="Acyl-CoA N-acyltransferases (Nat)"/>
    <property type="match status" value="1"/>
</dbReference>
<gene>
    <name evidence="4" type="ORF">B3C1_03200</name>
</gene>
<dbReference type="AlphaFoldDB" id="K2K2W9"/>
<evidence type="ECO:0000259" key="3">
    <source>
        <dbReference type="PROSITE" id="PS51186"/>
    </source>
</evidence>
<evidence type="ECO:0000256" key="2">
    <source>
        <dbReference type="ARBA" id="ARBA00023315"/>
    </source>
</evidence>
<dbReference type="Gene3D" id="3.40.630.30">
    <property type="match status" value="1"/>
</dbReference>
<reference evidence="4 5" key="1">
    <citation type="journal article" date="2012" name="J. Bacteriol.">
        <title>Genome Sequence of Gallaecimonas xiamenensis Type Strain 3-C-1.</title>
        <authorList>
            <person name="Lai Q."/>
            <person name="Wang L."/>
            <person name="Wang W."/>
            <person name="Shao Z."/>
        </authorList>
    </citation>
    <scope>NUCLEOTIDE SEQUENCE [LARGE SCALE GENOMIC DNA]</scope>
    <source>
        <strain evidence="4 5">3-C-1</strain>
    </source>
</reference>
<organism evidence="4 5">
    <name type="scientific">Gallaecimonas xiamenensis 3-C-1</name>
    <dbReference type="NCBI Taxonomy" id="745411"/>
    <lineage>
        <taxon>Bacteria</taxon>
        <taxon>Pseudomonadati</taxon>
        <taxon>Pseudomonadota</taxon>
        <taxon>Gammaproteobacteria</taxon>
        <taxon>Enterobacterales</taxon>
        <taxon>Gallaecimonadaceae</taxon>
        <taxon>Gallaecimonas</taxon>
    </lineage>
</organism>
<dbReference type="OrthoDB" id="359414at2"/>